<name>A0AAW8YSD1_PEDAC</name>
<comment type="caution">
    <text evidence="1">The sequence shown here is derived from an EMBL/GenBank/DDBJ whole genome shotgun (WGS) entry which is preliminary data.</text>
</comment>
<sequence>MSTKIIQLRAREDNDFGLTKDEPYYPKVGADSIAGLDSEIDKRVPKYDLATSTADGLISKEDKAKLDKLQVEPFEGLKFKSPDGSIFVLSVDNEGNAVFTKEVE</sequence>
<dbReference type="AlphaFoldDB" id="A0AAW8YSD1"/>
<reference evidence="1" key="1">
    <citation type="journal article" date="2023" name="PeerJ">
        <title>Selection and evaluation of lactic acid bacteria from chicken feces in Thailand as potential probiotics.</title>
        <authorList>
            <person name="Khurajog B."/>
            <person name="Disastra Y."/>
            <person name="Lawwyne L.D."/>
            <person name="Sirichokchatchawan W."/>
            <person name="Niyomtham W."/>
            <person name="Yindee J."/>
            <person name="Hampson D.J."/>
            <person name="Prapasarakul N."/>
        </authorList>
    </citation>
    <scope>NUCLEOTIDE SEQUENCE</scope>
    <source>
        <strain evidence="1">BF14</strain>
    </source>
</reference>
<protein>
    <submittedName>
        <fullName evidence="1">Uncharacterized protein</fullName>
    </submittedName>
</protein>
<evidence type="ECO:0000313" key="2">
    <source>
        <dbReference type="Proteomes" id="UP001280415"/>
    </source>
</evidence>
<proteinExistence type="predicted"/>
<organism evidence="1 2">
    <name type="scientific">Pediococcus acidilactici</name>
    <dbReference type="NCBI Taxonomy" id="1254"/>
    <lineage>
        <taxon>Bacteria</taxon>
        <taxon>Bacillati</taxon>
        <taxon>Bacillota</taxon>
        <taxon>Bacilli</taxon>
        <taxon>Lactobacillales</taxon>
        <taxon>Lactobacillaceae</taxon>
        <taxon>Pediococcus</taxon>
        <taxon>Pediococcus acidilactici group</taxon>
    </lineage>
</organism>
<gene>
    <name evidence="1" type="ORF">R0H03_10255</name>
</gene>
<evidence type="ECO:0000313" key="1">
    <source>
        <dbReference type="EMBL" id="MDV2912212.1"/>
    </source>
</evidence>
<accession>A0AAW8YSD1</accession>
<dbReference type="Proteomes" id="UP001280415">
    <property type="component" value="Unassembled WGS sequence"/>
</dbReference>
<reference evidence="1" key="2">
    <citation type="submission" date="2023-10" db="EMBL/GenBank/DDBJ databases">
        <authorList>
            <person name="Khurajog B."/>
        </authorList>
    </citation>
    <scope>NUCLEOTIDE SEQUENCE</scope>
    <source>
        <strain evidence="1">BF14</strain>
    </source>
</reference>
<dbReference type="RefSeq" id="WP_317052538.1">
    <property type="nucleotide sequence ID" value="NZ_CP140878.1"/>
</dbReference>
<dbReference type="EMBL" id="JAWJAX010000019">
    <property type="protein sequence ID" value="MDV2912212.1"/>
    <property type="molecule type" value="Genomic_DNA"/>
</dbReference>